<proteinExistence type="inferred from homology"/>
<gene>
    <name evidence="4" type="ORF">I8748_22065</name>
</gene>
<reference evidence="4 5" key="1">
    <citation type="journal article" date="2021" name="Int. J. Syst. Evol. Microbiol.">
        <title>Amazonocrinis nigriterrae gen. nov., sp. nov., Atlanticothrix silvestris gen. nov., sp. nov. and Dendronalium phyllosphericum gen. nov., sp. nov., nostocacean cyanobacteria from Brazilian environments.</title>
        <authorList>
            <person name="Alvarenga D.O."/>
            <person name="Andreote A.P.D."/>
            <person name="Branco L.H.Z."/>
            <person name="Delbaje E."/>
            <person name="Cruz R.B."/>
            <person name="Varani A.M."/>
            <person name="Fiore M.F."/>
        </authorList>
    </citation>
    <scope>NUCLEOTIDE SEQUENCE [LARGE SCALE GENOMIC DNA]</scope>
    <source>
        <strain evidence="4 5">CENA67</strain>
    </source>
</reference>
<feature type="transmembrane region" description="Helical" evidence="2">
    <location>
        <begin position="236"/>
        <end position="258"/>
    </location>
</feature>
<dbReference type="AlphaFoldDB" id="A0A8J7HYX1"/>
<dbReference type="RefSeq" id="WP_198126659.1">
    <property type="nucleotide sequence ID" value="NZ_JAECZC010000053.1"/>
</dbReference>
<protein>
    <submittedName>
        <fullName evidence="4">DMT family transporter</fullName>
    </submittedName>
</protein>
<feature type="domain" description="EamA" evidence="3">
    <location>
        <begin position="174"/>
        <end position="306"/>
    </location>
</feature>
<dbReference type="EMBL" id="JAECZC010000053">
    <property type="protein sequence ID" value="MBH8564834.1"/>
    <property type="molecule type" value="Genomic_DNA"/>
</dbReference>
<organism evidence="4 5">
    <name type="scientific">Amazonocrinis nigriterrae CENA67</name>
    <dbReference type="NCBI Taxonomy" id="2794033"/>
    <lineage>
        <taxon>Bacteria</taxon>
        <taxon>Bacillati</taxon>
        <taxon>Cyanobacteriota</taxon>
        <taxon>Cyanophyceae</taxon>
        <taxon>Nostocales</taxon>
        <taxon>Nostocaceae</taxon>
        <taxon>Amazonocrinis</taxon>
        <taxon>Amazonocrinis nigriterrae</taxon>
    </lineage>
</organism>
<name>A0A8J7HYX1_9NOST</name>
<dbReference type="InterPro" id="IPR037185">
    <property type="entry name" value="EmrE-like"/>
</dbReference>
<keyword evidence="2" id="KW-0812">Transmembrane</keyword>
<feature type="transmembrane region" description="Helical" evidence="2">
    <location>
        <begin position="17"/>
        <end position="38"/>
    </location>
</feature>
<feature type="transmembrane region" description="Helical" evidence="2">
    <location>
        <begin position="91"/>
        <end position="111"/>
    </location>
</feature>
<feature type="transmembrane region" description="Helical" evidence="2">
    <location>
        <begin position="146"/>
        <end position="161"/>
    </location>
</feature>
<dbReference type="InterPro" id="IPR000620">
    <property type="entry name" value="EamA_dom"/>
</dbReference>
<evidence type="ECO:0000256" key="1">
    <source>
        <dbReference type="ARBA" id="ARBA00007362"/>
    </source>
</evidence>
<sequence length="318" mass="34953">MTAKLELSQQQLSKKSALLGTASLFVALVPISLAPVLTKLCEREIGANAVAFHRAWIATIIFGLWCGLEAVSSQKSNNQPIEQKPLTKGELALLFCMGTAGTTYFLLWAWSLTQTSVANVALLSNLNSLFVGLVGYLVFGRRFDHRFVVGMVMAVGGAIAFELNKVQLATDQILGDGLALLTAIFMATYLMLVERLRTRFSTATIMLWRCGVTAMFLLPVLPVVENRLLPYTSMGWFFIIFQALFCQVFGQGLLAYSLSKLSSGVVAVTLLFEPVLASLFAWLIFNEEVSFYDWITFIVILLGIYLAQSSQSADKATN</sequence>
<feature type="transmembrane region" description="Helical" evidence="2">
    <location>
        <begin position="50"/>
        <end position="71"/>
    </location>
</feature>
<feature type="domain" description="EamA" evidence="3">
    <location>
        <begin position="21"/>
        <end position="159"/>
    </location>
</feature>
<keyword evidence="2" id="KW-0472">Membrane</keyword>
<feature type="transmembrane region" description="Helical" evidence="2">
    <location>
        <begin position="173"/>
        <end position="193"/>
    </location>
</feature>
<dbReference type="Pfam" id="PF00892">
    <property type="entry name" value="EamA"/>
    <property type="match status" value="2"/>
</dbReference>
<dbReference type="Proteomes" id="UP000632766">
    <property type="component" value="Unassembled WGS sequence"/>
</dbReference>
<keyword evidence="5" id="KW-1185">Reference proteome</keyword>
<feature type="transmembrane region" description="Helical" evidence="2">
    <location>
        <begin position="265"/>
        <end position="285"/>
    </location>
</feature>
<feature type="transmembrane region" description="Helical" evidence="2">
    <location>
        <begin position="291"/>
        <end position="307"/>
    </location>
</feature>
<dbReference type="Gene3D" id="1.10.3730.20">
    <property type="match status" value="1"/>
</dbReference>
<evidence type="ECO:0000256" key="2">
    <source>
        <dbReference type="SAM" id="Phobius"/>
    </source>
</evidence>
<evidence type="ECO:0000313" key="4">
    <source>
        <dbReference type="EMBL" id="MBH8564834.1"/>
    </source>
</evidence>
<keyword evidence="2" id="KW-1133">Transmembrane helix</keyword>
<dbReference type="PANTHER" id="PTHR22911:SF76">
    <property type="entry name" value="EAMA DOMAIN-CONTAINING PROTEIN"/>
    <property type="match status" value="1"/>
</dbReference>
<evidence type="ECO:0000259" key="3">
    <source>
        <dbReference type="Pfam" id="PF00892"/>
    </source>
</evidence>
<comment type="similarity">
    <text evidence="1">Belongs to the EamA transporter family.</text>
</comment>
<dbReference type="GO" id="GO:0016020">
    <property type="term" value="C:membrane"/>
    <property type="evidence" value="ECO:0007669"/>
    <property type="project" value="InterPro"/>
</dbReference>
<dbReference type="SUPFAM" id="SSF103481">
    <property type="entry name" value="Multidrug resistance efflux transporter EmrE"/>
    <property type="match status" value="2"/>
</dbReference>
<comment type="caution">
    <text evidence="4">The sequence shown here is derived from an EMBL/GenBank/DDBJ whole genome shotgun (WGS) entry which is preliminary data.</text>
</comment>
<feature type="transmembrane region" description="Helical" evidence="2">
    <location>
        <begin position="117"/>
        <end position="139"/>
    </location>
</feature>
<accession>A0A8J7HYX1</accession>
<evidence type="ECO:0000313" key="5">
    <source>
        <dbReference type="Proteomes" id="UP000632766"/>
    </source>
</evidence>
<dbReference type="PANTHER" id="PTHR22911">
    <property type="entry name" value="ACYL-MALONYL CONDENSING ENZYME-RELATED"/>
    <property type="match status" value="1"/>
</dbReference>
<feature type="transmembrane region" description="Helical" evidence="2">
    <location>
        <begin position="205"/>
        <end position="224"/>
    </location>
</feature>